<accession>A0A398B347</accession>
<feature type="domain" description="NADH:flavin oxidoreductase/NADH oxidase N-terminal" evidence="3">
    <location>
        <begin position="7"/>
        <end position="355"/>
    </location>
</feature>
<evidence type="ECO:0000256" key="1">
    <source>
        <dbReference type="ARBA" id="ARBA00022630"/>
    </source>
</evidence>
<name>A0A398B347_9BACI</name>
<gene>
    <name evidence="4" type="ORF">D1953_14920</name>
</gene>
<dbReference type="SUPFAM" id="SSF51395">
    <property type="entry name" value="FMN-linked oxidoreductases"/>
    <property type="match status" value="1"/>
</dbReference>
<dbReference type="CDD" id="cd02803">
    <property type="entry name" value="OYE_like_FMN_family"/>
    <property type="match status" value="1"/>
</dbReference>
<dbReference type="Pfam" id="PF00724">
    <property type="entry name" value="Oxidored_FMN"/>
    <property type="match status" value="1"/>
</dbReference>
<keyword evidence="5" id="KW-1185">Reference proteome</keyword>
<dbReference type="RefSeq" id="WP_119117984.1">
    <property type="nucleotide sequence ID" value="NZ_QWVS01000029.1"/>
</dbReference>
<evidence type="ECO:0000313" key="4">
    <source>
        <dbReference type="EMBL" id="RID84001.1"/>
    </source>
</evidence>
<dbReference type="Proteomes" id="UP000266016">
    <property type="component" value="Unassembled WGS sequence"/>
</dbReference>
<evidence type="ECO:0000259" key="3">
    <source>
        <dbReference type="Pfam" id="PF00724"/>
    </source>
</evidence>
<evidence type="ECO:0000313" key="5">
    <source>
        <dbReference type="Proteomes" id="UP000266016"/>
    </source>
</evidence>
<dbReference type="Gene3D" id="3.20.20.70">
    <property type="entry name" value="Aldolase class I"/>
    <property type="match status" value="1"/>
</dbReference>
<keyword evidence="1" id="KW-0285">Flavoprotein</keyword>
<evidence type="ECO:0000256" key="2">
    <source>
        <dbReference type="ARBA" id="ARBA00023002"/>
    </source>
</evidence>
<organism evidence="4 5">
    <name type="scientific">Peribacillus asahii</name>
    <dbReference type="NCBI Taxonomy" id="228899"/>
    <lineage>
        <taxon>Bacteria</taxon>
        <taxon>Bacillati</taxon>
        <taxon>Bacillota</taxon>
        <taxon>Bacilli</taxon>
        <taxon>Bacillales</taxon>
        <taxon>Bacillaceae</taxon>
        <taxon>Peribacillus</taxon>
    </lineage>
</organism>
<dbReference type="GO" id="GO:0016491">
    <property type="term" value="F:oxidoreductase activity"/>
    <property type="evidence" value="ECO:0007669"/>
    <property type="project" value="UniProtKB-KW"/>
</dbReference>
<dbReference type="InterPro" id="IPR051799">
    <property type="entry name" value="NADH_flavin_oxidoreductase"/>
</dbReference>
<dbReference type="GO" id="GO:0010181">
    <property type="term" value="F:FMN binding"/>
    <property type="evidence" value="ECO:0007669"/>
    <property type="project" value="InterPro"/>
</dbReference>
<dbReference type="EMBL" id="QWVS01000029">
    <property type="protein sequence ID" value="RID84001.1"/>
    <property type="molecule type" value="Genomic_DNA"/>
</dbReference>
<dbReference type="PANTHER" id="PTHR43656">
    <property type="entry name" value="BINDING OXIDOREDUCTASE, PUTATIVE (AFU_ORTHOLOGUE AFUA_2G08260)-RELATED"/>
    <property type="match status" value="1"/>
</dbReference>
<protein>
    <submittedName>
        <fullName evidence="4">NADH:flavin oxidoreductase</fullName>
    </submittedName>
</protein>
<dbReference type="InterPro" id="IPR013785">
    <property type="entry name" value="Aldolase_TIM"/>
</dbReference>
<dbReference type="PANTHER" id="PTHR43656:SF2">
    <property type="entry name" value="BINDING OXIDOREDUCTASE, PUTATIVE (AFU_ORTHOLOGUE AFUA_2G08260)-RELATED"/>
    <property type="match status" value="1"/>
</dbReference>
<comment type="caution">
    <text evidence="4">The sequence shown here is derived from an EMBL/GenBank/DDBJ whole genome shotgun (WGS) entry which is preliminary data.</text>
</comment>
<dbReference type="InterPro" id="IPR001155">
    <property type="entry name" value="OxRdtase_FMN_N"/>
</dbReference>
<dbReference type="AlphaFoldDB" id="A0A398B347"/>
<keyword evidence="2" id="KW-0560">Oxidoreductase</keyword>
<proteinExistence type="predicted"/>
<sequence>MTNQDLLFEKVTLGSTTIDNRVGVAPMTRTSATSEGYATDQMVSYYTSFSRGGFGLIITEGIYPDDKYSQGYLNQPGIVYDEQVQAWKKVVDSVHQAGAKIFAQLMHAGALSQGNRFVNETIAPSAVPPKGEQMEFYGGKGAFPTPREATQEEITEVINGFVNAAKHAKAAGFDGVEIHGANGYILDQFLTDYTNQRKDEYGGSTENRVRLLVEVSKAVREAVGQDYTVGIRISQGKVNDYSHKWQGKERDAEIIFGQLGQAGLDFIHVTEYEAWQPAFPEGEGTTATDPAFGDGGASLARLAKKYSNLPVIANGHLENPGTATEIIGKGEADVVTLGKGALANHDWVNKVKAGAPIADFQPEKILSPNAKIKDFETHV</sequence>
<reference evidence="4 5" key="1">
    <citation type="submission" date="2018-08" db="EMBL/GenBank/DDBJ databases">
        <title>Bacillus jemisoniae sp. nov., Bacillus chryseoplanitiae sp. nov., Bacillus resnikiae sp. nov., and Bacillus frankliniae sp. nov., isolated from Viking spacecraft and associated surfaces.</title>
        <authorList>
            <person name="Seuylemezian A."/>
            <person name="Vaishampayan P."/>
        </authorList>
    </citation>
    <scope>NUCLEOTIDE SEQUENCE [LARGE SCALE GENOMIC DNA]</scope>
    <source>
        <strain evidence="4 5">MA001</strain>
    </source>
</reference>